<feature type="transmembrane region" description="Helical" evidence="18">
    <location>
        <begin position="57"/>
        <end position="79"/>
    </location>
</feature>
<evidence type="ECO:0000256" key="14">
    <source>
        <dbReference type="ARBA" id="ARBA00024688"/>
    </source>
</evidence>
<keyword evidence="10 18" id="KW-1133">Transmembrane helix</keyword>
<keyword evidence="23" id="KW-1185">Reference proteome</keyword>
<dbReference type="Pfam" id="PF00034">
    <property type="entry name" value="Cytochrom_C"/>
    <property type="match status" value="2"/>
</dbReference>
<comment type="similarity">
    <text evidence="2 16">Belongs to the cytochrome c oxidase subunit 2 family.</text>
</comment>
<dbReference type="EC" id="7.1.1.9" evidence="17"/>
<dbReference type="Proteomes" id="UP001295463">
    <property type="component" value="Chromosome"/>
</dbReference>
<keyword evidence="13 18" id="KW-0472">Membrane</keyword>
<reference evidence="22 23" key="1">
    <citation type="submission" date="2022-03" db="EMBL/GenBank/DDBJ databases">
        <authorList>
            <person name="Koch H."/>
        </authorList>
    </citation>
    <scope>NUCLEOTIDE SEQUENCE [LARGE SCALE GENOMIC DNA]</scope>
    <source>
        <strain evidence="22 23">G1</strain>
    </source>
</reference>
<dbReference type="CDD" id="cd13915">
    <property type="entry name" value="CuRO_HCO_II_like_2"/>
    <property type="match status" value="1"/>
</dbReference>
<keyword evidence="3 16" id="KW-0813">Transport</keyword>
<dbReference type="Pfam" id="PF00116">
    <property type="entry name" value="COX2"/>
    <property type="match status" value="1"/>
</dbReference>
<feature type="transmembrane region" description="Helical" evidence="18">
    <location>
        <begin position="15"/>
        <end position="37"/>
    </location>
</feature>
<dbReference type="PROSITE" id="PS50857">
    <property type="entry name" value="COX2_CUA"/>
    <property type="match status" value="1"/>
</dbReference>
<comment type="catalytic activity">
    <reaction evidence="17">
        <text>4 Fe(II)-[cytochrome c] + O2 + 8 H(+)(in) = 4 Fe(III)-[cytochrome c] + 2 H2O + 4 H(+)(out)</text>
        <dbReference type="Rhea" id="RHEA:11436"/>
        <dbReference type="Rhea" id="RHEA-COMP:10350"/>
        <dbReference type="Rhea" id="RHEA-COMP:14399"/>
        <dbReference type="ChEBI" id="CHEBI:15377"/>
        <dbReference type="ChEBI" id="CHEBI:15378"/>
        <dbReference type="ChEBI" id="CHEBI:15379"/>
        <dbReference type="ChEBI" id="CHEBI:29033"/>
        <dbReference type="ChEBI" id="CHEBI:29034"/>
        <dbReference type="EC" id="7.1.1.9"/>
    </reaction>
</comment>
<organism evidence="22 23">
    <name type="scientific">Trichlorobacter ammonificans</name>
    <dbReference type="NCBI Taxonomy" id="2916410"/>
    <lineage>
        <taxon>Bacteria</taxon>
        <taxon>Pseudomonadati</taxon>
        <taxon>Thermodesulfobacteriota</taxon>
        <taxon>Desulfuromonadia</taxon>
        <taxon>Geobacterales</taxon>
        <taxon>Geobacteraceae</taxon>
        <taxon>Trichlorobacter</taxon>
    </lineage>
</organism>
<evidence type="ECO:0000256" key="16">
    <source>
        <dbReference type="RuleBase" id="RU000456"/>
    </source>
</evidence>
<feature type="domain" description="Cytochrome oxidase subunit II copper A binding" evidence="19">
    <location>
        <begin position="90"/>
        <end position="200"/>
    </location>
</feature>
<dbReference type="InterPro" id="IPR002429">
    <property type="entry name" value="CcO_II-like_C"/>
</dbReference>
<sequence>MKTTYLTTNEAIDPVFIFIFGASLVLLLGITAVMVWFVVRYRRSRAPQPTSDADGNLWLEIVWTLLPTLLVLAMFYYGWAGYLALRNVPPGALEVNATARMWSWNFAYTGGRSSAKLYVPVGRPVKVNLTSVDVLHGFYIPAFRVKRDIVPGMTNHVWFSAPKPGSYDIFCSSYCGTGHSAMITTVEALPEAEFAAWLKEGTKGGGPHPGLALLEQHGCLGCHSTDGSPKIGPSFKGIWGRTTAVLSNGIERNIIVDEAYLRTSISAPNTDVVKGFAPAMPPYQLPEEELKQIIDYLRRGGAAPQAIDAAALAQEKGCLGCHSLDGSPGVGPTLKGLSGSQVTVHKGGKTVRVTADAAFLKESIKEPGATVVDGFQPVMPAYPDLSEAELNALITWIEGLK</sequence>
<keyword evidence="11 15" id="KW-0408">Iron</keyword>
<evidence type="ECO:0000256" key="13">
    <source>
        <dbReference type="ARBA" id="ARBA00023136"/>
    </source>
</evidence>
<dbReference type="NCBIfam" id="TIGR02866">
    <property type="entry name" value="CoxB"/>
    <property type="match status" value="1"/>
</dbReference>
<evidence type="ECO:0000256" key="8">
    <source>
        <dbReference type="ARBA" id="ARBA00022967"/>
    </source>
</evidence>
<dbReference type="PANTHER" id="PTHR22888:SF9">
    <property type="entry name" value="CYTOCHROME C OXIDASE SUBUNIT 2"/>
    <property type="match status" value="1"/>
</dbReference>
<evidence type="ECO:0000256" key="4">
    <source>
        <dbReference type="ARBA" id="ARBA00022617"/>
    </source>
</evidence>
<evidence type="ECO:0000256" key="9">
    <source>
        <dbReference type="ARBA" id="ARBA00022982"/>
    </source>
</evidence>
<dbReference type="InterPro" id="IPR036257">
    <property type="entry name" value="Cyt_c_oxidase_su2_TM_sf"/>
</dbReference>
<dbReference type="PROSITE" id="PS50999">
    <property type="entry name" value="COX2_TM"/>
    <property type="match status" value="1"/>
</dbReference>
<evidence type="ECO:0000256" key="2">
    <source>
        <dbReference type="ARBA" id="ARBA00007866"/>
    </source>
</evidence>
<keyword evidence="9 16" id="KW-0249">Electron transport</keyword>
<evidence type="ECO:0000256" key="10">
    <source>
        <dbReference type="ARBA" id="ARBA00022989"/>
    </source>
</evidence>
<name>A0ABM9D902_9BACT</name>
<comment type="subcellular location">
    <subcellularLocation>
        <location evidence="16">Cell membrane</location>
        <topology evidence="16">Multi-pass membrane protein</topology>
    </subcellularLocation>
    <subcellularLocation>
        <location evidence="1">Membrane</location>
        <topology evidence="1">Multi-pass membrane protein</topology>
    </subcellularLocation>
</comment>
<evidence type="ECO:0000256" key="15">
    <source>
        <dbReference type="PROSITE-ProRule" id="PRU00433"/>
    </source>
</evidence>
<dbReference type="PROSITE" id="PS00078">
    <property type="entry name" value="COX2"/>
    <property type="match status" value="1"/>
</dbReference>
<comment type="cofactor">
    <cofactor evidence="17">
        <name>Cu cation</name>
        <dbReference type="ChEBI" id="CHEBI:23378"/>
    </cofactor>
    <text evidence="17">Binds a copper A center.</text>
</comment>
<dbReference type="InterPro" id="IPR011759">
    <property type="entry name" value="Cyt_c_oxidase_su2_TM_dom"/>
</dbReference>
<evidence type="ECO:0000313" key="22">
    <source>
        <dbReference type="EMBL" id="CAH2031034.1"/>
    </source>
</evidence>
<keyword evidence="12 17" id="KW-0186">Copper</keyword>
<dbReference type="Gene3D" id="1.10.760.10">
    <property type="entry name" value="Cytochrome c-like domain"/>
    <property type="match status" value="2"/>
</dbReference>
<feature type="domain" description="Cytochrome c" evidence="21">
    <location>
        <begin position="304"/>
        <end position="401"/>
    </location>
</feature>
<dbReference type="PANTHER" id="PTHR22888">
    <property type="entry name" value="CYTOCHROME C OXIDASE, SUBUNIT II"/>
    <property type="match status" value="1"/>
</dbReference>
<evidence type="ECO:0000256" key="18">
    <source>
        <dbReference type="SAM" id="Phobius"/>
    </source>
</evidence>
<dbReference type="EMBL" id="OW150024">
    <property type="protein sequence ID" value="CAH2031034.1"/>
    <property type="molecule type" value="Genomic_DNA"/>
</dbReference>
<evidence type="ECO:0000259" key="20">
    <source>
        <dbReference type="PROSITE" id="PS50999"/>
    </source>
</evidence>
<evidence type="ECO:0000256" key="6">
    <source>
        <dbReference type="ARBA" id="ARBA00022692"/>
    </source>
</evidence>
<protein>
    <recommendedName>
        <fullName evidence="17">Cytochrome c oxidase subunit 2</fullName>
        <ecNumber evidence="17">7.1.1.9</ecNumber>
    </recommendedName>
</protein>
<gene>
    <name evidence="22" type="ORF">GEAMG1_1215</name>
</gene>
<dbReference type="SUPFAM" id="SSF81464">
    <property type="entry name" value="Cytochrome c oxidase subunit II-like, transmembrane region"/>
    <property type="match status" value="1"/>
</dbReference>
<evidence type="ECO:0000259" key="21">
    <source>
        <dbReference type="PROSITE" id="PS51007"/>
    </source>
</evidence>
<dbReference type="InterPro" id="IPR014222">
    <property type="entry name" value="Cyt_c_oxidase_su2"/>
</dbReference>
<keyword evidence="4 15" id="KW-0349">Heme</keyword>
<dbReference type="Pfam" id="PF02790">
    <property type="entry name" value="COX2_TM"/>
    <property type="match status" value="1"/>
</dbReference>
<feature type="domain" description="Cytochrome oxidase subunit II transmembrane region profile" evidence="20">
    <location>
        <begin position="1"/>
        <end position="89"/>
    </location>
</feature>
<keyword evidence="7 15" id="KW-0479">Metal-binding</keyword>
<dbReference type="InterPro" id="IPR009056">
    <property type="entry name" value="Cyt_c-like_dom"/>
</dbReference>
<evidence type="ECO:0000313" key="23">
    <source>
        <dbReference type="Proteomes" id="UP001295463"/>
    </source>
</evidence>
<keyword evidence="6 16" id="KW-0812">Transmembrane</keyword>
<dbReference type="InterPro" id="IPR001505">
    <property type="entry name" value="Copper_CuA"/>
</dbReference>
<dbReference type="PROSITE" id="PS51007">
    <property type="entry name" value="CYTC"/>
    <property type="match status" value="2"/>
</dbReference>
<dbReference type="Gene3D" id="2.60.40.420">
    <property type="entry name" value="Cupredoxins - blue copper proteins"/>
    <property type="match status" value="1"/>
</dbReference>
<dbReference type="Gene3D" id="1.10.287.90">
    <property type="match status" value="1"/>
</dbReference>
<accession>A0ABM9D902</accession>
<dbReference type="InterPro" id="IPR045187">
    <property type="entry name" value="CcO_II"/>
</dbReference>
<evidence type="ECO:0000256" key="3">
    <source>
        <dbReference type="ARBA" id="ARBA00022448"/>
    </source>
</evidence>
<evidence type="ECO:0000256" key="12">
    <source>
        <dbReference type="ARBA" id="ARBA00023008"/>
    </source>
</evidence>
<dbReference type="SUPFAM" id="SSF49503">
    <property type="entry name" value="Cupredoxins"/>
    <property type="match status" value="1"/>
</dbReference>
<dbReference type="RefSeq" id="WP_305731891.1">
    <property type="nucleotide sequence ID" value="NZ_OW150024.1"/>
</dbReference>
<keyword evidence="5 16" id="KW-0679">Respiratory chain</keyword>
<feature type="domain" description="Cytochrome c" evidence="21">
    <location>
        <begin position="205"/>
        <end position="301"/>
    </location>
</feature>
<evidence type="ECO:0000256" key="5">
    <source>
        <dbReference type="ARBA" id="ARBA00022660"/>
    </source>
</evidence>
<evidence type="ECO:0000256" key="17">
    <source>
        <dbReference type="RuleBase" id="RU004024"/>
    </source>
</evidence>
<dbReference type="InterPro" id="IPR036909">
    <property type="entry name" value="Cyt_c-like_dom_sf"/>
</dbReference>
<evidence type="ECO:0000256" key="1">
    <source>
        <dbReference type="ARBA" id="ARBA00004141"/>
    </source>
</evidence>
<dbReference type="InterPro" id="IPR008972">
    <property type="entry name" value="Cupredoxin"/>
</dbReference>
<keyword evidence="8" id="KW-1278">Translocase</keyword>
<evidence type="ECO:0000256" key="11">
    <source>
        <dbReference type="ARBA" id="ARBA00023004"/>
    </source>
</evidence>
<proteinExistence type="inferred from homology"/>
<dbReference type="SUPFAM" id="SSF46626">
    <property type="entry name" value="Cytochrome c"/>
    <property type="match status" value="2"/>
</dbReference>
<evidence type="ECO:0000259" key="19">
    <source>
        <dbReference type="PROSITE" id="PS50857"/>
    </source>
</evidence>
<evidence type="ECO:0000256" key="7">
    <source>
        <dbReference type="ARBA" id="ARBA00022723"/>
    </source>
</evidence>
<comment type="function">
    <text evidence="14 17">Subunits I and II form the functional core of the enzyme complex. Electrons originating in cytochrome c are transferred via heme a and Cu(A) to the binuclear center formed by heme a3 and Cu(B).</text>
</comment>